<evidence type="ECO:0000256" key="1">
    <source>
        <dbReference type="SAM" id="SignalP"/>
    </source>
</evidence>
<feature type="signal peptide" evidence="1">
    <location>
        <begin position="1"/>
        <end position="20"/>
    </location>
</feature>
<accession>A0ABY5L6X8</accession>
<evidence type="ECO:0008006" key="4">
    <source>
        <dbReference type="Google" id="ProtNLM"/>
    </source>
</evidence>
<dbReference type="Proteomes" id="UP001058533">
    <property type="component" value="Chromosome"/>
</dbReference>
<keyword evidence="3" id="KW-1185">Reference proteome</keyword>
<dbReference type="RefSeq" id="WP_256505029.1">
    <property type="nucleotide sequence ID" value="NZ_CP101740.1"/>
</dbReference>
<gene>
    <name evidence="2" type="ORF">NMP03_09015</name>
</gene>
<keyword evidence="1" id="KW-0732">Signal</keyword>
<name>A0ABY5L6X8_9SPHN</name>
<evidence type="ECO:0000313" key="2">
    <source>
        <dbReference type="EMBL" id="UUL81363.1"/>
    </source>
</evidence>
<sequence length="150" mass="15566">MRLFPLVIALPLAACNFATVETNTVTPEATATASALQPGLRPVRIGEGGPGFPACQSRATVTNVEPGATTLTLRESPFAEADSVVGLGPGIGMYVCTRTLDQRWLGVVVPPLSQPDADCGVRGRIERARGYDGPCTSGWVIANGVRLSGS</sequence>
<feature type="chain" id="PRO_5046565113" description="Integron" evidence="1">
    <location>
        <begin position="21"/>
        <end position="150"/>
    </location>
</feature>
<protein>
    <recommendedName>
        <fullName evidence="4">Integron</fullName>
    </recommendedName>
</protein>
<proteinExistence type="predicted"/>
<dbReference type="EMBL" id="CP101740">
    <property type="protein sequence ID" value="UUL81363.1"/>
    <property type="molecule type" value="Genomic_DNA"/>
</dbReference>
<reference evidence="2" key="1">
    <citation type="submission" date="2022-07" db="EMBL/GenBank/DDBJ databases">
        <title>Sphingomonas sp. nov., a novel bacterium isolated from the north slope of the Mount Everest.</title>
        <authorList>
            <person name="Cui X."/>
            <person name="Liu Y."/>
        </authorList>
    </citation>
    <scope>NUCLEOTIDE SEQUENCE</scope>
    <source>
        <strain evidence="2">S5-59</strain>
    </source>
</reference>
<evidence type="ECO:0000313" key="3">
    <source>
        <dbReference type="Proteomes" id="UP001058533"/>
    </source>
</evidence>
<organism evidence="2 3">
    <name type="scientific">Sphingomonas qomolangmaensis</name>
    <dbReference type="NCBI Taxonomy" id="2918765"/>
    <lineage>
        <taxon>Bacteria</taxon>
        <taxon>Pseudomonadati</taxon>
        <taxon>Pseudomonadota</taxon>
        <taxon>Alphaproteobacteria</taxon>
        <taxon>Sphingomonadales</taxon>
        <taxon>Sphingomonadaceae</taxon>
        <taxon>Sphingomonas</taxon>
    </lineage>
</organism>